<comment type="catalytic activity">
    <reaction evidence="1">
        <text>ATP + protein L-histidine = ADP + protein N-phospho-L-histidine.</text>
        <dbReference type="EC" id="2.7.13.3"/>
    </reaction>
</comment>
<keyword evidence="8 15" id="KW-0812">Transmembrane</keyword>
<evidence type="ECO:0000256" key="9">
    <source>
        <dbReference type="ARBA" id="ARBA00022741"/>
    </source>
</evidence>
<dbReference type="CDD" id="cd00075">
    <property type="entry name" value="HATPase"/>
    <property type="match status" value="1"/>
</dbReference>
<accession>A0ABU8XNF2</accession>
<dbReference type="SUPFAM" id="SSF47384">
    <property type="entry name" value="Homodimeric domain of signal transducing histidine kinase"/>
    <property type="match status" value="1"/>
</dbReference>
<keyword evidence="5" id="KW-0997">Cell inner membrane</keyword>
<evidence type="ECO:0000259" key="17">
    <source>
        <dbReference type="PROSITE" id="PS50885"/>
    </source>
</evidence>
<dbReference type="PROSITE" id="PS50885">
    <property type="entry name" value="HAMP"/>
    <property type="match status" value="1"/>
</dbReference>
<gene>
    <name evidence="18" type="ORF">U1T56_06125</name>
</gene>
<dbReference type="SMART" id="SM00388">
    <property type="entry name" value="HisKA"/>
    <property type="match status" value="1"/>
</dbReference>
<evidence type="ECO:0000256" key="8">
    <source>
        <dbReference type="ARBA" id="ARBA00022692"/>
    </source>
</evidence>
<keyword evidence="4" id="KW-1003">Cell membrane</keyword>
<dbReference type="InterPro" id="IPR036097">
    <property type="entry name" value="HisK_dim/P_sf"/>
</dbReference>
<evidence type="ECO:0000256" key="5">
    <source>
        <dbReference type="ARBA" id="ARBA00022519"/>
    </source>
</evidence>
<feature type="domain" description="HAMP" evidence="17">
    <location>
        <begin position="195"/>
        <end position="247"/>
    </location>
</feature>
<keyword evidence="11 18" id="KW-0067">ATP-binding</keyword>
<evidence type="ECO:0000256" key="7">
    <source>
        <dbReference type="ARBA" id="ARBA00022679"/>
    </source>
</evidence>
<comment type="subcellular location">
    <subcellularLocation>
        <location evidence="2">Cell inner membrane</location>
        <topology evidence="2">Multi-pass membrane protein</topology>
    </subcellularLocation>
</comment>
<evidence type="ECO:0000256" key="12">
    <source>
        <dbReference type="ARBA" id="ARBA00022989"/>
    </source>
</evidence>
<keyword evidence="6" id="KW-0597">Phosphoprotein</keyword>
<dbReference type="InterPro" id="IPR004358">
    <property type="entry name" value="Sig_transdc_His_kin-like_C"/>
</dbReference>
<dbReference type="Gene3D" id="3.30.565.10">
    <property type="entry name" value="Histidine kinase-like ATPase, C-terminal domain"/>
    <property type="match status" value="1"/>
</dbReference>
<dbReference type="RefSeq" id="WP_418158562.1">
    <property type="nucleotide sequence ID" value="NZ_JBBLZC010000004.1"/>
</dbReference>
<organism evidence="18 19">
    <name type="scientific">Benzoatithermus flavus</name>
    <dbReference type="NCBI Taxonomy" id="3108223"/>
    <lineage>
        <taxon>Bacteria</taxon>
        <taxon>Pseudomonadati</taxon>
        <taxon>Pseudomonadota</taxon>
        <taxon>Alphaproteobacteria</taxon>
        <taxon>Geminicoccales</taxon>
        <taxon>Geminicoccaceae</taxon>
        <taxon>Benzoatithermus</taxon>
    </lineage>
</organism>
<sequence length="450" mass="50403">MLAEIRQLRRLLNRLIVPRSLFWRSLLIIVVPLLILQIILTFVFYNRHWDTVTRWLAFGVAGEVAMLAEMIENAPDATERQALIEHASRNTDLTITLVPGGRLEDAVAAADINPNVGHIDNKILESFAERLHYPFAVDLETEDPDRATVFVQIAPGLLEVVVARKRLTSTTAWLLFSWMVGGSVVLSAISIYFLRLQVRPIRQLAKAADSFGKGRDVGDFRLRGAAEIRQAAHAFNLMRHRILRHISQRTEMLAAVSHDLRTPLTRMKLELELMGTGDDPVLAGLKQDVEEMSKLVEVYLDFARGEGRESVEPTDLGPILESMRQRAERSGATLEIMLDRPIVMPLRPTAFHRCLSNLVDNACRYGRWIGISVRQKEDMVEIAVEDDGPGIPEAWREKVLEPFVRLDEKAGEGTGLGLTIARDVVLAHGGDLKLSRSRKGGLKAILRMPG</sequence>
<feature type="transmembrane region" description="Helical" evidence="15">
    <location>
        <begin position="21"/>
        <end position="45"/>
    </location>
</feature>
<dbReference type="SUPFAM" id="SSF55874">
    <property type="entry name" value="ATPase domain of HSP90 chaperone/DNA topoisomerase II/histidine kinase"/>
    <property type="match status" value="1"/>
</dbReference>
<reference evidence="18 19" key="1">
    <citation type="submission" date="2024-01" db="EMBL/GenBank/DDBJ databases">
        <title>Multi-omics insights into the function and evolution of sodium benzoate biodegradation pathways in Benzoatithermus flavus gen. nov., sp. nov. from hot spring.</title>
        <authorList>
            <person name="Hu C.-J."/>
            <person name="Li W.-J."/>
        </authorList>
    </citation>
    <scope>NUCLEOTIDE SEQUENCE [LARGE SCALE GENOMIC DNA]</scope>
    <source>
        <strain evidence="18 19">SYSU G07066</strain>
    </source>
</reference>
<protein>
    <recommendedName>
        <fullName evidence="3">histidine kinase</fullName>
        <ecNumber evidence="3">2.7.13.3</ecNumber>
    </recommendedName>
</protein>
<evidence type="ECO:0000256" key="1">
    <source>
        <dbReference type="ARBA" id="ARBA00000085"/>
    </source>
</evidence>
<dbReference type="InterPro" id="IPR003660">
    <property type="entry name" value="HAMP_dom"/>
</dbReference>
<dbReference type="InterPro" id="IPR036890">
    <property type="entry name" value="HATPase_C_sf"/>
</dbReference>
<dbReference type="PROSITE" id="PS50109">
    <property type="entry name" value="HIS_KIN"/>
    <property type="match status" value="1"/>
</dbReference>
<evidence type="ECO:0000256" key="11">
    <source>
        <dbReference type="ARBA" id="ARBA00022840"/>
    </source>
</evidence>
<dbReference type="PANTHER" id="PTHR44936">
    <property type="entry name" value="SENSOR PROTEIN CREC"/>
    <property type="match status" value="1"/>
</dbReference>
<keyword evidence="13" id="KW-0902">Two-component regulatory system</keyword>
<dbReference type="SMART" id="SM00304">
    <property type="entry name" value="HAMP"/>
    <property type="match status" value="1"/>
</dbReference>
<evidence type="ECO:0000256" key="3">
    <source>
        <dbReference type="ARBA" id="ARBA00012438"/>
    </source>
</evidence>
<dbReference type="GO" id="GO:0005524">
    <property type="term" value="F:ATP binding"/>
    <property type="evidence" value="ECO:0007669"/>
    <property type="project" value="UniProtKB-KW"/>
</dbReference>
<evidence type="ECO:0000256" key="15">
    <source>
        <dbReference type="SAM" id="Phobius"/>
    </source>
</evidence>
<comment type="caution">
    <text evidence="18">The sequence shown here is derived from an EMBL/GenBank/DDBJ whole genome shotgun (WGS) entry which is preliminary data.</text>
</comment>
<feature type="transmembrane region" description="Helical" evidence="15">
    <location>
        <begin position="172"/>
        <end position="194"/>
    </location>
</feature>
<evidence type="ECO:0000256" key="13">
    <source>
        <dbReference type="ARBA" id="ARBA00023012"/>
    </source>
</evidence>
<dbReference type="CDD" id="cd06225">
    <property type="entry name" value="HAMP"/>
    <property type="match status" value="1"/>
</dbReference>
<dbReference type="Gene3D" id="1.10.287.130">
    <property type="match status" value="1"/>
</dbReference>
<dbReference type="EMBL" id="JBBLZC010000004">
    <property type="protein sequence ID" value="MEK0082718.1"/>
    <property type="molecule type" value="Genomic_DNA"/>
</dbReference>
<dbReference type="Pfam" id="PF00672">
    <property type="entry name" value="HAMP"/>
    <property type="match status" value="1"/>
</dbReference>
<dbReference type="Pfam" id="PF00512">
    <property type="entry name" value="HisKA"/>
    <property type="match status" value="1"/>
</dbReference>
<name>A0ABU8XNF2_9PROT</name>
<dbReference type="EC" id="2.7.13.3" evidence="3"/>
<evidence type="ECO:0000313" key="18">
    <source>
        <dbReference type="EMBL" id="MEK0082718.1"/>
    </source>
</evidence>
<evidence type="ECO:0000256" key="2">
    <source>
        <dbReference type="ARBA" id="ARBA00004429"/>
    </source>
</evidence>
<evidence type="ECO:0000259" key="16">
    <source>
        <dbReference type="PROSITE" id="PS50109"/>
    </source>
</evidence>
<keyword evidence="19" id="KW-1185">Reference proteome</keyword>
<evidence type="ECO:0000313" key="19">
    <source>
        <dbReference type="Proteomes" id="UP001375743"/>
    </source>
</evidence>
<dbReference type="InterPro" id="IPR005467">
    <property type="entry name" value="His_kinase_dom"/>
</dbReference>
<dbReference type="Proteomes" id="UP001375743">
    <property type="component" value="Unassembled WGS sequence"/>
</dbReference>
<evidence type="ECO:0000256" key="10">
    <source>
        <dbReference type="ARBA" id="ARBA00022777"/>
    </source>
</evidence>
<evidence type="ECO:0000256" key="14">
    <source>
        <dbReference type="ARBA" id="ARBA00023136"/>
    </source>
</evidence>
<dbReference type="PRINTS" id="PR00344">
    <property type="entry name" value="BCTRLSENSOR"/>
</dbReference>
<keyword evidence="9" id="KW-0547">Nucleotide-binding</keyword>
<keyword evidence="10" id="KW-0418">Kinase</keyword>
<dbReference type="InterPro" id="IPR003661">
    <property type="entry name" value="HisK_dim/P_dom"/>
</dbReference>
<evidence type="ECO:0000256" key="4">
    <source>
        <dbReference type="ARBA" id="ARBA00022475"/>
    </source>
</evidence>
<dbReference type="PANTHER" id="PTHR44936:SF5">
    <property type="entry name" value="SENSOR HISTIDINE KINASE ENVZ"/>
    <property type="match status" value="1"/>
</dbReference>
<dbReference type="CDD" id="cd00082">
    <property type="entry name" value="HisKA"/>
    <property type="match status" value="1"/>
</dbReference>
<keyword evidence="12 15" id="KW-1133">Transmembrane helix</keyword>
<dbReference type="Pfam" id="PF02518">
    <property type="entry name" value="HATPase_c"/>
    <property type="match status" value="1"/>
</dbReference>
<keyword evidence="7" id="KW-0808">Transferase</keyword>
<dbReference type="SMART" id="SM00387">
    <property type="entry name" value="HATPase_c"/>
    <property type="match status" value="1"/>
</dbReference>
<evidence type="ECO:0000256" key="6">
    <source>
        <dbReference type="ARBA" id="ARBA00022553"/>
    </source>
</evidence>
<keyword evidence="14 15" id="KW-0472">Membrane</keyword>
<feature type="domain" description="Histidine kinase" evidence="16">
    <location>
        <begin position="255"/>
        <end position="450"/>
    </location>
</feature>
<dbReference type="InterPro" id="IPR003594">
    <property type="entry name" value="HATPase_dom"/>
</dbReference>
<dbReference type="InterPro" id="IPR050980">
    <property type="entry name" value="2C_sensor_his_kinase"/>
</dbReference>
<proteinExistence type="predicted"/>